<dbReference type="NCBIfam" id="TIGR00573">
    <property type="entry name" value="dnaq"/>
    <property type="match status" value="1"/>
</dbReference>
<dbReference type="InterPro" id="IPR050066">
    <property type="entry name" value="UvrABC_protein_C"/>
</dbReference>
<dbReference type="SMART" id="SM00479">
    <property type="entry name" value="EXOIII"/>
    <property type="match status" value="1"/>
</dbReference>
<dbReference type="InterPro" id="IPR035901">
    <property type="entry name" value="GIY-YIG_endonuc_sf"/>
</dbReference>
<dbReference type="GO" id="GO:0009380">
    <property type="term" value="C:excinuclease repair complex"/>
    <property type="evidence" value="ECO:0007669"/>
    <property type="project" value="TreeGrafter"/>
</dbReference>
<dbReference type="SUPFAM" id="SSF82771">
    <property type="entry name" value="GIY-YIG endonuclease"/>
    <property type="match status" value="1"/>
</dbReference>
<dbReference type="GO" id="GO:0003677">
    <property type="term" value="F:DNA binding"/>
    <property type="evidence" value="ECO:0007669"/>
    <property type="project" value="InterPro"/>
</dbReference>
<evidence type="ECO:0000256" key="1">
    <source>
        <dbReference type="ARBA" id="ARBA00022763"/>
    </source>
</evidence>
<evidence type="ECO:0000256" key="2">
    <source>
        <dbReference type="ARBA" id="ARBA00022801"/>
    </source>
</evidence>
<keyword evidence="11" id="KW-1185">Reference proteome</keyword>
<dbReference type="InterPro" id="IPR012337">
    <property type="entry name" value="RNaseH-like_sf"/>
</dbReference>
<keyword evidence="1" id="KW-0227">DNA damage</keyword>
<evidence type="ECO:0000313" key="10">
    <source>
        <dbReference type="EMBL" id="RWZ78313.1"/>
    </source>
</evidence>
<dbReference type="InterPro" id="IPR036397">
    <property type="entry name" value="RNaseH_sf"/>
</dbReference>
<dbReference type="Proteomes" id="UP000289257">
    <property type="component" value="Unassembled WGS sequence"/>
</dbReference>
<dbReference type="GO" id="GO:0009432">
    <property type="term" value="P:SOS response"/>
    <property type="evidence" value="ECO:0007669"/>
    <property type="project" value="UniProtKB-KW"/>
</dbReference>
<evidence type="ECO:0000256" key="3">
    <source>
        <dbReference type="ARBA" id="ARBA00022881"/>
    </source>
</evidence>
<comment type="caution">
    <text evidence="10">The sequence shown here is derived from an EMBL/GenBank/DDBJ whole genome shotgun (WGS) entry which is preliminary data.</text>
</comment>
<keyword evidence="4" id="KW-0234">DNA repair</keyword>
<dbReference type="Pfam" id="PF00929">
    <property type="entry name" value="RNase_T"/>
    <property type="match status" value="1"/>
</dbReference>
<reference evidence="10" key="1">
    <citation type="submission" date="2019-01" db="EMBL/GenBank/DDBJ databases">
        <title>Genomic signatures and co-occurrence patterns of the ultra-small Saccharimodia (Patescibacteria phylum) suggest a symbiotic lifestyle.</title>
        <authorList>
            <person name="Lemos L."/>
            <person name="Medeiros J."/>
            <person name="Andreote F."/>
            <person name="Fernandes G."/>
            <person name="Varani A."/>
            <person name="Oliveira G."/>
            <person name="Pylro V."/>
        </authorList>
    </citation>
    <scope>NUCLEOTIDE SEQUENCE [LARGE SCALE GENOMIC DNA]</scope>
    <source>
        <strain evidence="10">AMD02</strain>
    </source>
</reference>
<dbReference type="FunFam" id="3.30.420.10:FF:000045">
    <property type="entry name" value="3'-5' exonuclease DinG"/>
    <property type="match status" value="1"/>
</dbReference>
<dbReference type="InterPro" id="IPR013520">
    <property type="entry name" value="Ribonucl_H"/>
</dbReference>
<evidence type="ECO:0000259" key="9">
    <source>
        <dbReference type="PROSITE" id="PS50164"/>
    </source>
</evidence>
<dbReference type="Pfam" id="PF01541">
    <property type="entry name" value="GIY-YIG"/>
    <property type="match status" value="1"/>
</dbReference>
<dbReference type="PANTHER" id="PTHR30562:SF10">
    <property type="entry name" value="EXCINUCLEASE CHO"/>
    <property type="match status" value="1"/>
</dbReference>
<dbReference type="CDD" id="cd06127">
    <property type="entry name" value="DEDDh"/>
    <property type="match status" value="1"/>
</dbReference>
<evidence type="ECO:0000256" key="4">
    <source>
        <dbReference type="ARBA" id="ARBA00023204"/>
    </source>
</evidence>
<dbReference type="GO" id="GO:0004527">
    <property type="term" value="F:exonuclease activity"/>
    <property type="evidence" value="ECO:0007669"/>
    <property type="project" value="UniProtKB-ARBA"/>
</dbReference>
<evidence type="ECO:0000256" key="5">
    <source>
        <dbReference type="ARBA" id="ARBA00023236"/>
    </source>
</evidence>
<evidence type="ECO:0000313" key="11">
    <source>
        <dbReference type="Proteomes" id="UP000289257"/>
    </source>
</evidence>
<keyword evidence="5" id="KW-0742">SOS response</keyword>
<dbReference type="PROSITE" id="PS50164">
    <property type="entry name" value="GIY_YIG"/>
    <property type="match status" value="1"/>
</dbReference>
<dbReference type="EMBL" id="SCKX01000001">
    <property type="protein sequence ID" value="RWZ78313.1"/>
    <property type="molecule type" value="Genomic_DNA"/>
</dbReference>
<protein>
    <recommendedName>
        <fullName evidence="6">Excinuclease cho</fullName>
    </recommendedName>
    <alternativeName>
        <fullName evidence="8">Endonuclease cho</fullName>
    </alternativeName>
    <alternativeName>
        <fullName evidence="7">UvrC homolog protein</fullName>
    </alternativeName>
</protein>
<dbReference type="InterPro" id="IPR006054">
    <property type="entry name" value="DnaQ"/>
</dbReference>
<organism evidence="10 11">
    <name type="scientific">Candidatus Microsaccharimonas sossegonensis</name>
    <dbReference type="NCBI Taxonomy" id="2506948"/>
    <lineage>
        <taxon>Bacteria</taxon>
        <taxon>Candidatus Saccharimonadota</taxon>
        <taxon>Candidatus Saccharimonadia</taxon>
        <taxon>Candidatus Saccharimonadales</taxon>
        <taxon>Candidatus Saccharimonadaceae</taxon>
        <taxon>Candidatus Microsaccharimonas</taxon>
    </lineage>
</organism>
<proteinExistence type="predicted"/>
<dbReference type="SMART" id="SM00465">
    <property type="entry name" value="GIYc"/>
    <property type="match status" value="1"/>
</dbReference>
<dbReference type="GO" id="GO:0003887">
    <property type="term" value="F:DNA-directed DNA polymerase activity"/>
    <property type="evidence" value="ECO:0007669"/>
    <property type="project" value="InterPro"/>
</dbReference>
<dbReference type="CDD" id="cd10434">
    <property type="entry name" value="GIY-YIG_UvrC_Cho"/>
    <property type="match status" value="1"/>
</dbReference>
<gene>
    <name evidence="10" type="ORF">EOT05_00925</name>
</gene>
<dbReference type="Gene3D" id="3.40.1440.10">
    <property type="entry name" value="GIY-YIG endonuclease"/>
    <property type="match status" value="1"/>
</dbReference>
<dbReference type="GO" id="GO:0006260">
    <property type="term" value="P:DNA replication"/>
    <property type="evidence" value="ECO:0007669"/>
    <property type="project" value="InterPro"/>
</dbReference>
<keyword evidence="3" id="KW-0267">Excision nuclease</keyword>
<evidence type="ECO:0000256" key="6">
    <source>
        <dbReference type="ARBA" id="ARBA00040756"/>
    </source>
</evidence>
<feature type="domain" description="GIY-YIG" evidence="9">
    <location>
        <begin position="201"/>
        <end position="277"/>
    </location>
</feature>
<dbReference type="PANTHER" id="PTHR30562">
    <property type="entry name" value="UVRC/OXIDOREDUCTASE"/>
    <property type="match status" value="1"/>
</dbReference>
<dbReference type="Gene3D" id="3.30.420.10">
    <property type="entry name" value="Ribonuclease H-like superfamily/Ribonuclease H"/>
    <property type="match status" value="1"/>
</dbReference>
<name>A0A4Q0AGV5_9BACT</name>
<evidence type="ECO:0000256" key="8">
    <source>
        <dbReference type="ARBA" id="ARBA00042732"/>
    </source>
</evidence>
<dbReference type="InterPro" id="IPR047296">
    <property type="entry name" value="GIY-YIG_UvrC_Cho"/>
</dbReference>
<dbReference type="GO" id="GO:0006289">
    <property type="term" value="P:nucleotide-excision repair"/>
    <property type="evidence" value="ECO:0007669"/>
    <property type="project" value="InterPro"/>
</dbReference>
<sequence>MMFEYPVVFVDIETTGGSYRNSRVLEVAVIRYENSEITKEFSSLINPKTYIPASITSLTGIHEADVVGAPTFLDIAEDLAEIMNGAVFIAHNVRFDYSFLKREFAMIGMDFSPQLLCTVRLSRYLYAEEQGHSLAKLIARHDIPFTSRHRALDDAKAILYFSQVAFNQHGAERFSAATSHQLQSQSLPPNLDKGELDTIKNIPGVYIFQDETRQPIYVGKSINLKMRIMSHFQDITSKEIRISQHVHHVETIPTGNELAALLLESKLVKELKPIFNRRLRRVTSYAMLMKDSVGGYATIRIKQGNVETGTNLNTVYGMYPSRMKAKHSLVETTRVFQLCPKLMSLEKSSGDCFSYSLGRCKGACIGQESTQLYNRRFELAMEHSRLKSWPFDTSIALPLNAKGEQVIIKNWMIQGYVDESGDPVYDADESNFDMDEYKIIQRFIRENRQFIHTLEA</sequence>
<evidence type="ECO:0000256" key="7">
    <source>
        <dbReference type="ARBA" id="ARBA00042138"/>
    </source>
</evidence>
<keyword evidence="2" id="KW-0378">Hydrolase</keyword>
<dbReference type="SUPFAM" id="SSF53098">
    <property type="entry name" value="Ribonuclease H-like"/>
    <property type="match status" value="1"/>
</dbReference>
<dbReference type="AlphaFoldDB" id="A0A4Q0AGV5"/>
<dbReference type="InterPro" id="IPR000305">
    <property type="entry name" value="GIY-YIG_endonuc"/>
</dbReference>
<accession>A0A4Q0AGV5</accession>